<dbReference type="AlphaFoldDB" id="A0A812T3Z0"/>
<feature type="non-terminal residue" evidence="1">
    <location>
        <position position="648"/>
    </location>
</feature>
<dbReference type="Proteomes" id="UP000649617">
    <property type="component" value="Unassembled WGS sequence"/>
</dbReference>
<comment type="caution">
    <text evidence="1">The sequence shown here is derived from an EMBL/GenBank/DDBJ whole genome shotgun (WGS) entry which is preliminary data.</text>
</comment>
<keyword evidence="2" id="KW-1185">Reference proteome</keyword>
<reference evidence="1" key="1">
    <citation type="submission" date="2021-02" db="EMBL/GenBank/DDBJ databases">
        <authorList>
            <person name="Dougan E. K."/>
            <person name="Rhodes N."/>
            <person name="Thang M."/>
            <person name="Chan C."/>
        </authorList>
    </citation>
    <scope>NUCLEOTIDE SEQUENCE</scope>
</reference>
<protein>
    <submittedName>
        <fullName evidence="1">Uncharacterized protein</fullName>
    </submittedName>
</protein>
<dbReference type="EMBL" id="CAJNIZ010029036">
    <property type="protein sequence ID" value="CAE7513068.1"/>
    <property type="molecule type" value="Genomic_DNA"/>
</dbReference>
<proteinExistence type="predicted"/>
<gene>
    <name evidence="1" type="ORF">SPIL2461_LOCUS13366</name>
</gene>
<name>A0A812T3Z0_SYMPI</name>
<evidence type="ECO:0000313" key="2">
    <source>
        <dbReference type="Proteomes" id="UP000649617"/>
    </source>
</evidence>
<sequence>MPQTKAELNKMRDSFANTMRLCAHFYHDRTLQDDLRMVSTATKPVMKEYHDTLTGQKTEESSVEFQAKRAAGEWFTTIKKTLKLIHDPAALRRFHVTISPGAPVLQEDPETSELRWYSEEARKLQEFWTLLVELAAARAWSQCQYAHCLPNAFAVALHPNTLVADRSLREQRRTWLAVLQAERLVANGGLEAGDQQLVKQLLVDIAWNRLQVAREIYLVGSEAGWSSQNPEVREQARLLCSGPANTKYGCEDVFAHLVSVGRASNMTVAMNKLSALVLWWTRFFYCTSMQRMTEWPEITTTLKDHQDFQTRAATDPVLAKVAGKVFRSNDAKKLDPEIRAGIVHMKQETAKKAGTQSNQRAAAATIWATANAQNNFASASMAWAGVFMQKGGILVNRDSETAVLCLGFRDWAAMGVKVFFTVNVPAQHRLPSWLMNDKLEESPWRRCHFNVMHPLAVPRELRKHCVVLAQRGEPEDLVRGAVRHGVFLDMPQLEQLKGHYSLQLPEKPNGHGKHGNIVKRDFAEALVRHLFRDDATNDMVDHICGRSLNGLGTASRHTAELLTAFGSLDKEDQPEFRRLRDVAEDEEKLQEARKTRADLHLPHAPRQHETPKELHTLLPAGPAFTCKINRHPAAPKRYQVSYMDKSTG</sequence>
<accession>A0A812T3Z0</accession>
<evidence type="ECO:0000313" key="1">
    <source>
        <dbReference type="EMBL" id="CAE7513068.1"/>
    </source>
</evidence>
<dbReference type="OrthoDB" id="428456at2759"/>
<organism evidence="1 2">
    <name type="scientific">Symbiodinium pilosum</name>
    <name type="common">Dinoflagellate</name>
    <dbReference type="NCBI Taxonomy" id="2952"/>
    <lineage>
        <taxon>Eukaryota</taxon>
        <taxon>Sar</taxon>
        <taxon>Alveolata</taxon>
        <taxon>Dinophyceae</taxon>
        <taxon>Suessiales</taxon>
        <taxon>Symbiodiniaceae</taxon>
        <taxon>Symbiodinium</taxon>
    </lineage>
</organism>